<dbReference type="PROSITE" id="PS51257">
    <property type="entry name" value="PROKAR_LIPOPROTEIN"/>
    <property type="match status" value="1"/>
</dbReference>
<dbReference type="Proteomes" id="UP000288789">
    <property type="component" value="Unassembled WGS sequence"/>
</dbReference>
<organism evidence="2 3">
    <name type="scientific">Pseudidiomarina gelatinasegens</name>
    <dbReference type="NCBI Taxonomy" id="2487740"/>
    <lineage>
        <taxon>Bacteria</taxon>
        <taxon>Pseudomonadati</taxon>
        <taxon>Pseudomonadota</taxon>
        <taxon>Gammaproteobacteria</taxon>
        <taxon>Alteromonadales</taxon>
        <taxon>Idiomarinaceae</taxon>
        <taxon>Pseudidiomarina</taxon>
    </lineage>
</organism>
<keyword evidence="3" id="KW-1185">Reference proteome</keyword>
<protein>
    <recommendedName>
        <fullName evidence="4">Lipoprotein</fullName>
    </recommendedName>
</protein>
<dbReference type="AlphaFoldDB" id="A0A443YVK6"/>
<evidence type="ECO:0008006" key="4">
    <source>
        <dbReference type="Google" id="ProtNLM"/>
    </source>
</evidence>
<accession>A0A443YVK6</accession>
<dbReference type="OrthoDB" id="6227696at2"/>
<dbReference type="EMBL" id="RSFE01000014">
    <property type="protein sequence ID" value="RWU08007.1"/>
    <property type="molecule type" value="Genomic_DNA"/>
</dbReference>
<sequence length="125" mass="13947">MNHKYFVFIVSILMLSACTTGKLYYKNSSGNRVLGCNVEFVGMPSVDKFAVEYALSHCAKSAVEKGHSLEPEQEYLLELDTTIPQAPSGMTWDHELAKNEYESGNLSKKEYGYIVAHIDMGLSDN</sequence>
<keyword evidence="1" id="KW-0472">Membrane</keyword>
<feature type="transmembrane region" description="Helical" evidence="1">
    <location>
        <begin position="6"/>
        <end position="25"/>
    </location>
</feature>
<proteinExistence type="predicted"/>
<gene>
    <name evidence="2" type="ORF">EGC76_11670</name>
</gene>
<keyword evidence="1" id="KW-0812">Transmembrane</keyword>
<keyword evidence="1" id="KW-1133">Transmembrane helix</keyword>
<evidence type="ECO:0000256" key="1">
    <source>
        <dbReference type="SAM" id="Phobius"/>
    </source>
</evidence>
<name>A0A443YVK6_9GAMM</name>
<evidence type="ECO:0000313" key="3">
    <source>
        <dbReference type="Proteomes" id="UP000288789"/>
    </source>
</evidence>
<evidence type="ECO:0000313" key="2">
    <source>
        <dbReference type="EMBL" id="RWU08007.1"/>
    </source>
</evidence>
<comment type="caution">
    <text evidence="2">The sequence shown here is derived from an EMBL/GenBank/DDBJ whole genome shotgun (WGS) entry which is preliminary data.</text>
</comment>
<reference evidence="2 3" key="1">
    <citation type="submission" date="2018-12" db="EMBL/GenBank/DDBJ databases">
        <authorList>
            <person name="Li A."/>
            <person name="Zhang M."/>
            <person name="Zhu H."/>
        </authorList>
    </citation>
    <scope>NUCLEOTIDE SEQUENCE [LARGE SCALE GENOMIC DNA]</scope>
    <source>
        <strain evidence="2 3">R04H25</strain>
    </source>
</reference>